<feature type="compositionally biased region" description="Basic and acidic residues" evidence="1">
    <location>
        <begin position="311"/>
        <end position="321"/>
    </location>
</feature>
<evidence type="ECO:0000313" key="3">
    <source>
        <dbReference type="Proteomes" id="UP000800235"/>
    </source>
</evidence>
<gene>
    <name evidence="2" type="ORF">EJ08DRAFT_655660</name>
</gene>
<dbReference type="Proteomes" id="UP000800235">
    <property type="component" value="Unassembled WGS sequence"/>
</dbReference>
<comment type="caution">
    <text evidence="2">The sequence shown here is derived from an EMBL/GenBank/DDBJ whole genome shotgun (WGS) entry which is preliminary data.</text>
</comment>
<dbReference type="OrthoDB" id="3937315at2759"/>
<proteinExistence type="predicted"/>
<sequence length="329" mass="36326">MSQPDFSSNHSTTDGKKVRMANMYPAFKAEDIVFTTPTKSTTKTSSISLWETTPVNFFSPEARSQSHFNTANVGRKRMYSPSTLFSSPARAGHTSRMASIFRNAATSIKGSPTRAMRQEASADSEATLVTAPCESEIGEKKYGEVLYPKLGSDTNMSPLPCEENSFSVVPKTGTPDKSPFYLSPGPQPGVEPHSVETIRPSPQYKDLGRPGPLHFRVDSAIEDEEGSANLEEDGSSTSSASWTGDSQFFHRSPPKREVLPVHVRECSVTRWLDRLPSEMPLPASESDSDEPLAPLSPSVELSRGSMRRRQREWDRLERGERDDDADSFV</sequence>
<reference evidence="2" key="1">
    <citation type="journal article" date="2020" name="Stud. Mycol.">
        <title>101 Dothideomycetes genomes: a test case for predicting lifestyles and emergence of pathogens.</title>
        <authorList>
            <person name="Haridas S."/>
            <person name="Albert R."/>
            <person name="Binder M."/>
            <person name="Bloem J."/>
            <person name="Labutti K."/>
            <person name="Salamov A."/>
            <person name="Andreopoulos B."/>
            <person name="Baker S."/>
            <person name="Barry K."/>
            <person name="Bills G."/>
            <person name="Bluhm B."/>
            <person name="Cannon C."/>
            <person name="Castanera R."/>
            <person name="Culley D."/>
            <person name="Daum C."/>
            <person name="Ezra D."/>
            <person name="Gonzalez J."/>
            <person name="Henrissat B."/>
            <person name="Kuo A."/>
            <person name="Liang C."/>
            <person name="Lipzen A."/>
            <person name="Lutzoni F."/>
            <person name="Magnuson J."/>
            <person name="Mondo S."/>
            <person name="Nolan M."/>
            <person name="Ohm R."/>
            <person name="Pangilinan J."/>
            <person name="Park H.-J."/>
            <person name="Ramirez L."/>
            <person name="Alfaro M."/>
            <person name="Sun H."/>
            <person name="Tritt A."/>
            <person name="Yoshinaga Y."/>
            <person name="Zwiers L.-H."/>
            <person name="Turgeon B."/>
            <person name="Goodwin S."/>
            <person name="Spatafora J."/>
            <person name="Crous P."/>
            <person name="Grigoriev I."/>
        </authorList>
    </citation>
    <scope>NUCLEOTIDE SEQUENCE</scope>
    <source>
        <strain evidence="2">CBS 130266</strain>
    </source>
</reference>
<accession>A0A9P4P4F2</accession>
<evidence type="ECO:0000256" key="1">
    <source>
        <dbReference type="SAM" id="MobiDB-lite"/>
    </source>
</evidence>
<feature type="compositionally biased region" description="Acidic residues" evidence="1">
    <location>
        <begin position="220"/>
        <end position="234"/>
    </location>
</feature>
<organism evidence="2 3">
    <name type="scientific">Tothia fuscella</name>
    <dbReference type="NCBI Taxonomy" id="1048955"/>
    <lineage>
        <taxon>Eukaryota</taxon>
        <taxon>Fungi</taxon>
        <taxon>Dikarya</taxon>
        <taxon>Ascomycota</taxon>
        <taxon>Pezizomycotina</taxon>
        <taxon>Dothideomycetes</taxon>
        <taxon>Pleosporomycetidae</taxon>
        <taxon>Venturiales</taxon>
        <taxon>Cylindrosympodiaceae</taxon>
        <taxon>Tothia</taxon>
    </lineage>
</organism>
<feature type="region of interest" description="Disordered" evidence="1">
    <location>
        <begin position="272"/>
        <end position="329"/>
    </location>
</feature>
<feature type="compositionally biased region" description="Low complexity" evidence="1">
    <location>
        <begin position="235"/>
        <end position="246"/>
    </location>
</feature>
<dbReference type="EMBL" id="MU007010">
    <property type="protein sequence ID" value="KAF2436693.1"/>
    <property type="molecule type" value="Genomic_DNA"/>
</dbReference>
<keyword evidence="3" id="KW-1185">Reference proteome</keyword>
<name>A0A9P4P4F2_9PEZI</name>
<feature type="region of interest" description="Disordered" evidence="1">
    <location>
        <begin position="172"/>
        <end position="256"/>
    </location>
</feature>
<evidence type="ECO:0000313" key="2">
    <source>
        <dbReference type="EMBL" id="KAF2436693.1"/>
    </source>
</evidence>
<protein>
    <submittedName>
        <fullName evidence="2">Uncharacterized protein</fullName>
    </submittedName>
</protein>
<dbReference type="AlphaFoldDB" id="A0A9P4P4F2"/>